<organism evidence="2 3">
    <name type="scientific">Hydrogenophaga taeniospiralis CCUG 15921</name>
    <dbReference type="NCBI Taxonomy" id="1281780"/>
    <lineage>
        <taxon>Bacteria</taxon>
        <taxon>Pseudomonadati</taxon>
        <taxon>Pseudomonadota</taxon>
        <taxon>Betaproteobacteria</taxon>
        <taxon>Burkholderiales</taxon>
        <taxon>Comamonadaceae</taxon>
        <taxon>Hydrogenophaga</taxon>
    </lineage>
</organism>
<accession>A0A9X4S7T5</accession>
<dbReference type="Gene3D" id="2.60.300.12">
    <property type="entry name" value="HesB-like domain"/>
    <property type="match status" value="1"/>
</dbReference>
<comment type="caution">
    <text evidence="2">The sequence shown here is derived from an EMBL/GenBank/DDBJ whole genome shotgun (WGS) entry which is preliminary data.</text>
</comment>
<evidence type="ECO:0000313" key="2">
    <source>
        <dbReference type="EMBL" id="MDG5974525.1"/>
    </source>
</evidence>
<feature type="domain" description="Core" evidence="1">
    <location>
        <begin position="15"/>
        <end position="114"/>
    </location>
</feature>
<dbReference type="Proteomes" id="UP001152876">
    <property type="component" value="Unassembled WGS sequence"/>
</dbReference>
<name>A0A9X4S7T5_9BURK</name>
<dbReference type="EMBL" id="AOGK01000003">
    <property type="protein sequence ID" value="MDG5974525.1"/>
    <property type="molecule type" value="Genomic_DNA"/>
</dbReference>
<keyword evidence="3" id="KW-1185">Reference proteome</keyword>
<dbReference type="InterPro" id="IPR016092">
    <property type="entry name" value="ATAP"/>
</dbReference>
<dbReference type="GO" id="GO:0016226">
    <property type="term" value="P:iron-sulfur cluster assembly"/>
    <property type="evidence" value="ECO:0007669"/>
    <property type="project" value="InterPro"/>
</dbReference>
<evidence type="ECO:0000313" key="3">
    <source>
        <dbReference type="Proteomes" id="UP001152876"/>
    </source>
</evidence>
<dbReference type="InterPro" id="IPR000361">
    <property type="entry name" value="ATAP_core_dom"/>
</dbReference>
<sequence>MTPILTETTTMLPNIVLKPAAVKFISRIVRFSGLPAGAGFRLAVSPGGCSGYSSEFSAEAAPGPGEQVLEIEGLRLFLGAESRLLLEGVTIDFADTPTQSGLTFINPNQAACGCSSAESAAPPGVTKIEIGAIGRGRPATLAS</sequence>
<dbReference type="Pfam" id="PF01521">
    <property type="entry name" value="Fe-S_biosyn"/>
    <property type="match status" value="1"/>
</dbReference>
<reference evidence="2" key="1">
    <citation type="submission" date="2013-01" db="EMBL/GenBank/DDBJ databases">
        <title>Genome draft of Hydrogenophaga taeniospiralis 2K1.</title>
        <authorList>
            <person name="Gomila M."/>
            <person name="Lalucat J."/>
        </authorList>
    </citation>
    <scope>NUCLEOTIDE SEQUENCE</scope>
    <source>
        <strain evidence="2">CCUG 15921</strain>
    </source>
</reference>
<dbReference type="AlphaFoldDB" id="A0A9X4S7T5"/>
<dbReference type="NCBIfam" id="TIGR00049">
    <property type="entry name" value="iron-sulfur cluster assembly accessory protein"/>
    <property type="match status" value="1"/>
</dbReference>
<gene>
    <name evidence="2" type="ORF">H010_04632</name>
</gene>
<protein>
    <submittedName>
        <fullName evidence="2">Iron-sulfur cluster assembly accessory protein</fullName>
    </submittedName>
</protein>
<dbReference type="GO" id="GO:0051537">
    <property type="term" value="F:2 iron, 2 sulfur cluster binding"/>
    <property type="evidence" value="ECO:0007669"/>
    <property type="project" value="UniProtKB-ARBA"/>
</dbReference>
<proteinExistence type="predicted"/>
<dbReference type="SUPFAM" id="SSF89360">
    <property type="entry name" value="HesB-like domain"/>
    <property type="match status" value="1"/>
</dbReference>
<dbReference type="InterPro" id="IPR035903">
    <property type="entry name" value="HesB-like_dom_sf"/>
</dbReference>
<evidence type="ECO:0000259" key="1">
    <source>
        <dbReference type="Pfam" id="PF01521"/>
    </source>
</evidence>